<gene>
    <name evidence="2" type="primary">txxe 2246-yabG</name>
    <name evidence="2" type="ORF">TXXE_11365</name>
</gene>
<evidence type="ECO:0000256" key="1">
    <source>
        <dbReference type="SAM" id="MobiDB-lite"/>
    </source>
</evidence>
<feature type="compositionally biased region" description="Basic and acidic residues" evidence="1">
    <location>
        <begin position="72"/>
        <end position="86"/>
    </location>
</feature>
<dbReference type="InterPro" id="IPR008764">
    <property type="entry name" value="Peptidase_U57"/>
</dbReference>
<comment type="caution">
    <text evidence="2">The sequence shown here is derived from an EMBL/GenBank/DDBJ whole genome shotgun (WGS) entry which is preliminary data.</text>
</comment>
<evidence type="ECO:0000313" key="2">
    <source>
        <dbReference type="EMBL" id="CAG5087946.1"/>
    </source>
</evidence>
<feature type="region of interest" description="Disordered" evidence="1">
    <location>
        <begin position="72"/>
        <end position="92"/>
    </location>
</feature>
<protein>
    <submittedName>
        <fullName evidence="2">Sporulation peptidase YabG</fullName>
    </submittedName>
</protein>
<name>A0ABM8V5T5_THEXY</name>
<accession>A0ABM8V5T5</accession>
<sequence>MKQGDCVVRKSYGGDILFRIEAIVRQTAILKGVDYRLLADAPLSDLVVVRQPETSSAAVAAKIKEHESLRRFRRQEGEAESFRSDTESVDDAEAYRQETANPPGGYFEMPGRVLHLDGDGAYLRKSMALYAQMNVPADCIHCHESVMPEVIGRLLPQVRPDIVVITGHDGVLKNRPYASLRPLSSYKNSVHFVQAVRAARAYEPNKDNLIIVAGACQSHFEALLMAGANFASSPRRVMIHALDPVVVAIKASRTPFREPIHLTEAIRGTICGAEGMGGVETFGKRRLGTPRPGWNAKKVVPAYGA</sequence>
<dbReference type="Pfam" id="PF05582">
    <property type="entry name" value="Peptidase_U57"/>
    <property type="match status" value="1"/>
</dbReference>
<organism evidence="2 3">
    <name type="scientific">Thermobacillus xylanilyticus</name>
    <dbReference type="NCBI Taxonomy" id="76633"/>
    <lineage>
        <taxon>Bacteria</taxon>
        <taxon>Bacillati</taxon>
        <taxon>Bacillota</taxon>
        <taxon>Bacilli</taxon>
        <taxon>Bacillales</taxon>
        <taxon>Paenibacillaceae</taxon>
        <taxon>Thermobacillus</taxon>
    </lineage>
</organism>
<evidence type="ECO:0000313" key="3">
    <source>
        <dbReference type="Proteomes" id="UP000681526"/>
    </source>
</evidence>
<proteinExistence type="predicted"/>
<keyword evidence="3" id="KW-1185">Reference proteome</keyword>
<dbReference type="Proteomes" id="UP000681526">
    <property type="component" value="Unassembled WGS sequence"/>
</dbReference>
<reference evidence="2 3" key="1">
    <citation type="submission" date="2021-04" db="EMBL/GenBank/DDBJ databases">
        <authorList>
            <person name="Rakotoarivonina H."/>
        </authorList>
    </citation>
    <scope>NUCLEOTIDE SEQUENCE [LARGE SCALE GENOMIC DNA]</scope>
    <source>
        <strain evidence="2 3">XE</strain>
    </source>
</reference>
<dbReference type="PIRSF" id="PIRSF011575">
    <property type="entry name" value="YabG"/>
    <property type="match status" value="1"/>
</dbReference>
<dbReference type="RefSeq" id="WP_213484715.1">
    <property type="nucleotide sequence ID" value="NZ_CAJRAY010000051.1"/>
</dbReference>
<dbReference type="EMBL" id="CAJRAY010000051">
    <property type="protein sequence ID" value="CAG5087946.1"/>
    <property type="molecule type" value="Genomic_DNA"/>
</dbReference>
<dbReference type="NCBIfam" id="TIGR02855">
    <property type="entry name" value="spore_yabG"/>
    <property type="match status" value="1"/>
</dbReference>